<evidence type="ECO:0000313" key="1">
    <source>
        <dbReference type="EMBL" id="JAE27909.1"/>
    </source>
</evidence>
<accession>A0A0A9GWI3</accession>
<dbReference type="AlphaFoldDB" id="A0A0A9GWI3"/>
<reference evidence="1" key="2">
    <citation type="journal article" date="2015" name="Data Brief">
        <title>Shoot transcriptome of the giant reed, Arundo donax.</title>
        <authorList>
            <person name="Barrero R.A."/>
            <person name="Guerrero F.D."/>
            <person name="Moolhuijzen P."/>
            <person name="Goolsby J.A."/>
            <person name="Tidwell J."/>
            <person name="Bellgard S.E."/>
            <person name="Bellgard M.I."/>
        </authorList>
    </citation>
    <scope>NUCLEOTIDE SEQUENCE</scope>
    <source>
        <tissue evidence="1">Shoot tissue taken approximately 20 cm above the soil surface</tissue>
    </source>
</reference>
<sequence length="30" mass="3547">MAKEPVFSSFFCMCLLYLRPLVPSMDFFNL</sequence>
<proteinExistence type="predicted"/>
<name>A0A0A9GWI3_ARUDO</name>
<dbReference type="EMBL" id="GBRH01169987">
    <property type="protein sequence ID" value="JAE27909.1"/>
    <property type="molecule type" value="Transcribed_RNA"/>
</dbReference>
<organism evidence="1">
    <name type="scientific">Arundo donax</name>
    <name type="common">Giant reed</name>
    <name type="synonym">Donax arundinaceus</name>
    <dbReference type="NCBI Taxonomy" id="35708"/>
    <lineage>
        <taxon>Eukaryota</taxon>
        <taxon>Viridiplantae</taxon>
        <taxon>Streptophyta</taxon>
        <taxon>Embryophyta</taxon>
        <taxon>Tracheophyta</taxon>
        <taxon>Spermatophyta</taxon>
        <taxon>Magnoliopsida</taxon>
        <taxon>Liliopsida</taxon>
        <taxon>Poales</taxon>
        <taxon>Poaceae</taxon>
        <taxon>PACMAD clade</taxon>
        <taxon>Arundinoideae</taxon>
        <taxon>Arundineae</taxon>
        <taxon>Arundo</taxon>
    </lineage>
</organism>
<protein>
    <submittedName>
        <fullName evidence="1">Uncharacterized protein</fullName>
    </submittedName>
</protein>
<reference evidence="1" key="1">
    <citation type="submission" date="2014-09" db="EMBL/GenBank/DDBJ databases">
        <authorList>
            <person name="Magalhaes I.L.F."/>
            <person name="Oliveira U."/>
            <person name="Santos F.R."/>
            <person name="Vidigal T.H.D.A."/>
            <person name="Brescovit A.D."/>
            <person name="Santos A.J."/>
        </authorList>
    </citation>
    <scope>NUCLEOTIDE SEQUENCE</scope>
    <source>
        <tissue evidence="1">Shoot tissue taken approximately 20 cm above the soil surface</tissue>
    </source>
</reference>